<name>A0A3M6XNK8_HORWE</name>
<evidence type="ECO:0000256" key="2">
    <source>
        <dbReference type="ARBA" id="ARBA00009152"/>
    </source>
</evidence>
<keyword evidence="5 8" id="KW-0378">Hydrolase</keyword>
<dbReference type="SUPFAM" id="SSF89550">
    <property type="entry name" value="PHP domain-like"/>
    <property type="match status" value="1"/>
</dbReference>
<comment type="caution">
    <text evidence="10">The sequence shown here is derived from an EMBL/GenBank/DDBJ whole genome shotgun (WGS) entry which is preliminary data.</text>
</comment>
<evidence type="ECO:0000256" key="3">
    <source>
        <dbReference type="ARBA" id="ARBA00013085"/>
    </source>
</evidence>
<comment type="similarity">
    <text evidence="2 8">Belongs to the PHP hydrolase family. HisK subfamily.</text>
</comment>
<evidence type="ECO:0000259" key="9">
    <source>
        <dbReference type="Pfam" id="PF02811"/>
    </source>
</evidence>
<dbReference type="Pfam" id="PF02811">
    <property type="entry name" value="PHP"/>
    <property type="match status" value="1"/>
</dbReference>
<sequence length="342" mass="38564">MLSAAGPGPFHNLSKLYLASIAGFRSAPYSAGRSIVLSIFCGHAASKLEDIVQTAIQKRMAVLCLTEHMTRHRQDFYPEEEQTHDEASLAKLYDDFYVEARRLQKSYAGQISIFVGFEGEWIRAESLALIQDLLTKYPVDVWLGSVHHVHTYPIDYDHELYYKAREVAGGTDERIFEDYFDSQLSLLQALQPPLVGHFDLIRLKSDDPERSLKTWPGVWEKALRNLKYIAEYGGVLELNSSSLRKGMTEMYPQVEVCQTFLELGGRFTLSDDSHGVAQVGLNYAKTLACVEKAGIKQLVRLSPADGSEKDKSKGSVVGVPHMRWTSVAVEDLRRHEFWQSTA</sequence>
<dbReference type="InterPro" id="IPR016195">
    <property type="entry name" value="Pol/histidinol_Pase-like"/>
</dbReference>
<feature type="domain" description="PHP" evidence="9">
    <location>
        <begin position="38"/>
        <end position="241"/>
    </location>
</feature>
<dbReference type="CDD" id="cd12110">
    <property type="entry name" value="PHP_HisPPase_Hisj_like"/>
    <property type="match status" value="1"/>
</dbReference>
<evidence type="ECO:0000313" key="10">
    <source>
        <dbReference type="EMBL" id="RMX92291.1"/>
    </source>
</evidence>
<dbReference type="UniPathway" id="UPA00031">
    <property type="reaction ID" value="UER00013"/>
</dbReference>
<organism evidence="10 11">
    <name type="scientific">Hortaea werneckii</name>
    <name type="common">Black yeast</name>
    <name type="synonym">Cladosporium werneckii</name>
    <dbReference type="NCBI Taxonomy" id="91943"/>
    <lineage>
        <taxon>Eukaryota</taxon>
        <taxon>Fungi</taxon>
        <taxon>Dikarya</taxon>
        <taxon>Ascomycota</taxon>
        <taxon>Pezizomycotina</taxon>
        <taxon>Dothideomycetes</taxon>
        <taxon>Dothideomycetidae</taxon>
        <taxon>Mycosphaerellales</taxon>
        <taxon>Teratosphaeriaceae</taxon>
        <taxon>Hortaea</taxon>
    </lineage>
</organism>
<comment type="pathway">
    <text evidence="1 8">Amino-acid biosynthesis; L-histidine biosynthesis; L-histidine from 5-phospho-alpha-D-ribose 1-diphosphate: step 8/9.</text>
</comment>
<dbReference type="PANTHER" id="PTHR21039:SF0">
    <property type="entry name" value="HISTIDINOL-PHOSPHATASE"/>
    <property type="match status" value="1"/>
</dbReference>
<dbReference type="GO" id="GO:0000105">
    <property type="term" value="P:L-histidine biosynthetic process"/>
    <property type="evidence" value="ECO:0007669"/>
    <property type="project" value="UniProtKB-UniRule"/>
</dbReference>
<evidence type="ECO:0000256" key="8">
    <source>
        <dbReference type="RuleBase" id="RU366003"/>
    </source>
</evidence>
<gene>
    <name evidence="10" type="ORF">D0868_13494</name>
</gene>
<keyword evidence="6 8" id="KW-0368">Histidine biosynthesis</keyword>
<evidence type="ECO:0000256" key="5">
    <source>
        <dbReference type="ARBA" id="ARBA00022801"/>
    </source>
</evidence>
<accession>A0A3M6XNK8</accession>
<dbReference type="GO" id="GO:0004401">
    <property type="term" value="F:histidinol-phosphatase activity"/>
    <property type="evidence" value="ECO:0007669"/>
    <property type="project" value="UniProtKB-UniRule"/>
</dbReference>
<dbReference type="GO" id="GO:0005737">
    <property type="term" value="C:cytoplasm"/>
    <property type="evidence" value="ECO:0007669"/>
    <property type="project" value="TreeGrafter"/>
</dbReference>
<dbReference type="FunFam" id="3.20.20.140:FF:000059">
    <property type="entry name" value="Histidinol-phosphatase"/>
    <property type="match status" value="1"/>
</dbReference>
<dbReference type="InterPro" id="IPR004013">
    <property type="entry name" value="PHP_dom"/>
</dbReference>
<evidence type="ECO:0000256" key="4">
    <source>
        <dbReference type="ARBA" id="ARBA00022605"/>
    </source>
</evidence>
<dbReference type="EC" id="3.1.3.15" evidence="3 8"/>
<dbReference type="PANTHER" id="PTHR21039">
    <property type="entry name" value="HISTIDINOL PHOSPHATASE-RELATED"/>
    <property type="match status" value="1"/>
</dbReference>
<evidence type="ECO:0000313" key="11">
    <source>
        <dbReference type="Proteomes" id="UP000282582"/>
    </source>
</evidence>
<dbReference type="NCBIfam" id="TIGR01856">
    <property type="entry name" value="hisJ_fam"/>
    <property type="match status" value="1"/>
</dbReference>
<protein>
    <recommendedName>
        <fullName evidence="3 8">Histidinol-phosphatase</fullName>
        <shortName evidence="8">HolPase</shortName>
        <ecNumber evidence="3 8">3.1.3.15</ecNumber>
    </recommendedName>
</protein>
<evidence type="ECO:0000256" key="1">
    <source>
        <dbReference type="ARBA" id="ARBA00004970"/>
    </source>
</evidence>
<reference evidence="10 11" key="1">
    <citation type="journal article" date="2018" name="BMC Genomics">
        <title>Genomic evidence for intraspecific hybridization in a clonal and extremely halotolerant yeast.</title>
        <authorList>
            <person name="Gostincar C."/>
            <person name="Stajich J.E."/>
            <person name="Zupancic J."/>
            <person name="Zalar P."/>
            <person name="Gunde-Cimerman N."/>
        </authorList>
    </citation>
    <scope>NUCLEOTIDE SEQUENCE [LARGE SCALE GENOMIC DNA]</scope>
    <source>
        <strain evidence="10 11">EXF-6654</strain>
    </source>
</reference>
<dbReference type="AlphaFoldDB" id="A0A3M6XNK8"/>
<dbReference type="InterPro" id="IPR010140">
    <property type="entry name" value="Histidinol_P_phosphatase_HisJ"/>
</dbReference>
<evidence type="ECO:0000256" key="6">
    <source>
        <dbReference type="ARBA" id="ARBA00023102"/>
    </source>
</evidence>
<dbReference type="EMBL" id="QWIK01001805">
    <property type="protein sequence ID" value="RMX92291.1"/>
    <property type="molecule type" value="Genomic_DNA"/>
</dbReference>
<dbReference type="VEuPathDB" id="FungiDB:BTJ68_06638"/>
<proteinExistence type="inferred from homology"/>
<dbReference type="Proteomes" id="UP000282582">
    <property type="component" value="Unassembled WGS sequence"/>
</dbReference>
<evidence type="ECO:0000256" key="7">
    <source>
        <dbReference type="ARBA" id="ARBA00049158"/>
    </source>
</evidence>
<keyword evidence="4 8" id="KW-0028">Amino-acid biosynthesis</keyword>
<dbReference type="Gene3D" id="3.20.20.140">
    <property type="entry name" value="Metal-dependent hydrolases"/>
    <property type="match status" value="1"/>
</dbReference>
<comment type="catalytic activity">
    <reaction evidence="7 8">
        <text>L-histidinol phosphate + H2O = L-histidinol + phosphate</text>
        <dbReference type="Rhea" id="RHEA:14465"/>
        <dbReference type="ChEBI" id="CHEBI:15377"/>
        <dbReference type="ChEBI" id="CHEBI:43474"/>
        <dbReference type="ChEBI" id="CHEBI:57699"/>
        <dbReference type="ChEBI" id="CHEBI:57980"/>
        <dbReference type="EC" id="3.1.3.15"/>
    </reaction>
</comment>